<dbReference type="SUPFAM" id="SSF82153">
    <property type="entry name" value="FAS1 domain"/>
    <property type="match status" value="3"/>
</dbReference>
<accession>A0ABR9AIK6</accession>
<dbReference type="SMART" id="SM00554">
    <property type="entry name" value="FAS1"/>
    <property type="match status" value="3"/>
</dbReference>
<dbReference type="PROSITE" id="PS50213">
    <property type="entry name" value="FAS1"/>
    <property type="match status" value="3"/>
</dbReference>
<organism evidence="2 3">
    <name type="scientific">Echinicola arenosa</name>
    <dbReference type="NCBI Taxonomy" id="2774144"/>
    <lineage>
        <taxon>Bacteria</taxon>
        <taxon>Pseudomonadati</taxon>
        <taxon>Bacteroidota</taxon>
        <taxon>Cytophagia</taxon>
        <taxon>Cytophagales</taxon>
        <taxon>Cyclobacteriaceae</taxon>
        <taxon>Echinicola</taxon>
    </lineage>
</organism>
<dbReference type="PROSITE" id="PS51257">
    <property type="entry name" value="PROKAR_LIPOPROTEIN"/>
    <property type="match status" value="1"/>
</dbReference>
<dbReference type="RefSeq" id="WP_192009524.1">
    <property type="nucleotide sequence ID" value="NZ_JACYTQ010000002.1"/>
</dbReference>
<dbReference type="PANTHER" id="PTHR10900:SF77">
    <property type="entry name" value="FI19380P1"/>
    <property type="match status" value="1"/>
</dbReference>
<sequence>MGKGRQNYWDSFKSLFFLLLGIALISSCGTDEPAPHFQELTVQGFIQQDPNFSILAEILSQTGIGDTLDGAGLFTVFAPTDKAFVEAGITSASDLSSDDLDSLMNYHLASGKLNSEDLIGEVKETFLQGYYWLINKEENEIIINGNVPLLVKDIDVSNGMVHGIGSVLEASKLNVVSMAQSQGYTLFVKGLLQTGMDKLLTETGPFTLFVPTDAAFAAYFEANGIIEEEWLSASKLEAFMEYCIVEGSLESDELVSDALITYGGDSLFVSKKEDEIWLNGNALITRKDIQGGNGIIHEQNKVITVPERSLATIVSEGSQNQGYEEFKAALIYAGLLSELEQQEGPLTVFVPNNLAFYAWYESLGVSGYYEIEETVLIETLMYHIAIGRVFSQSFQTGKVLETKLVGKTLLLDGEGPTVNGISLDENYLNQLGTNGLIHGVGEVLIPE</sequence>
<keyword evidence="3" id="KW-1185">Reference proteome</keyword>
<feature type="domain" description="FAS1" evidence="1">
    <location>
        <begin position="171"/>
        <end position="303"/>
    </location>
</feature>
<dbReference type="Gene3D" id="2.30.180.10">
    <property type="entry name" value="FAS1 domain"/>
    <property type="match status" value="3"/>
</dbReference>
<dbReference type="PANTHER" id="PTHR10900">
    <property type="entry name" value="PERIOSTIN-RELATED"/>
    <property type="match status" value="1"/>
</dbReference>
<evidence type="ECO:0000259" key="1">
    <source>
        <dbReference type="PROSITE" id="PS50213"/>
    </source>
</evidence>
<dbReference type="InterPro" id="IPR036378">
    <property type="entry name" value="FAS1_dom_sf"/>
</dbReference>
<feature type="domain" description="FAS1" evidence="1">
    <location>
        <begin position="310"/>
        <end position="444"/>
    </location>
</feature>
<feature type="domain" description="FAS1" evidence="1">
    <location>
        <begin position="39"/>
        <end position="168"/>
    </location>
</feature>
<dbReference type="Pfam" id="PF02469">
    <property type="entry name" value="Fasciclin"/>
    <property type="match status" value="3"/>
</dbReference>
<proteinExistence type="predicted"/>
<dbReference type="Proteomes" id="UP000647133">
    <property type="component" value="Unassembled WGS sequence"/>
</dbReference>
<protein>
    <submittedName>
        <fullName evidence="2">Fasciclin domain-containing protein</fullName>
    </submittedName>
</protein>
<dbReference type="InterPro" id="IPR000782">
    <property type="entry name" value="FAS1_domain"/>
</dbReference>
<gene>
    <name evidence="2" type="ORF">IFO69_07935</name>
</gene>
<comment type="caution">
    <text evidence="2">The sequence shown here is derived from an EMBL/GenBank/DDBJ whole genome shotgun (WGS) entry which is preliminary data.</text>
</comment>
<name>A0ABR9AIK6_9BACT</name>
<evidence type="ECO:0000313" key="3">
    <source>
        <dbReference type="Proteomes" id="UP000647133"/>
    </source>
</evidence>
<dbReference type="EMBL" id="JACYTQ010000002">
    <property type="protein sequence ID" value="MBD8488669.1"/>
    <property type="molecule type" value="Genomic_DNA"/>
</dbReference>
<dbReference type="InterPro" id="IPR050904">
    <property type="entry name" value="Adhesion/Biosynth-related"/>
</dbReference>
<reference evidence="2 3" key="1">
    <citation type="submission" date="2020-09" db="EMBL/GenBank/DDBJ databases">
        <title>Echinicola sp. CAU 1574 isolated from sand of Sido Beach.</title>
        <authorList>
            <person name="Kim W."/>
        </authorList>
    </citation>
    <scope>NUCLEOTIDE SEQUENCE [LARGE SCALE GENOMIC DNA]</scope>
    <source>
        <strain evidence="2 3">CAU 1574</strain>
    </source>
</reference>
<evidence type="ECO:0000313" key="2">
    <source>
        <dbReference type="EMBL" id="MBD8488669.1"/>
    </source>
</evidence>